<evidence type="ECO:0000313" key="3">
    <source>
        <dbReference type="Proteomes" id="UP000886595"/>
    </source>
</evidence>
<sequence>MIKPVSVSFERHAMPLLKEYTPVWTSDIKILPCTRFEIPRQDEPLSSYPRAYVNQFHLAGRMPGRQVSLPWDSINGSSSMPPRTTLMRDRL</sequence>
<protein>
    <submittedName>
        <fullName evidence="2">Uncharacterized protein</fullName>
    </submittedName>
</protein>
<reference evidence="2 3" key="1">
    <citation type="submission" date="2020-02" db="EMBL/GenBank/DDBJ databases">
        <authorList>
            <person name="Ma Q."/>
            <person name="Huang Y."/>
            <person name="Song X."/>
            <person name="Pei D."/>
        </authorList>
    </citation>
    <scope>NUCLEOTIDE SEQUENCE [LARGE SCALE GENOMIC DNA]</scope>
    <source>
        <strain evidence="2">Sxm20200214</strain>
        <tissue evidence="2">Leaf</tissue>
    </source>
</reference>
<gene>
    <name evidence="2" type="ORF">Bca52824_032327</name>
</gene>
<evidence type="ECO:0000313" key="2">
    <source>
        <dbReference type="EMBL" id="KAG2303676.1"/>
    </source>
</evidence>
<organism evidence="2 3">
    <name type="scientific">Brassica carinata</name>
    <name type="common">Ethiopian mustard</name>
    <name type="synonym">Abyssinian cabbage</name>
    <dbReference type="NCBI Taxonomy" id="52824"/>
    <lineage>
        <taxon>Eukaryota</taxon>
        <taxon>Viridiplantae</taxon>
        <taxon>Streptophyta</taxon>
        <taxon>Embryophyta</taxon>
        <taxon>Tracheophyta</taxon>
        <taxon>Spermatophyta</taxon>
        <taxon>Magnoliopsida</taxon>
        <taxon>eudicotyledons</taxon>
        <taxon>Gunneridae</taxon>
        <taxon>Pentapetalae</taxon>
        <taxon>rosids</taxon>
        <taxon>malvids</taxon>
        <taxon>Brassicales</taxon>
        <taxon>Brassicaceae</taxon>
        <taxon>Brassiceae</taxon>
        <taxon>Brassica</taxon>
    </lineage>
</organism>
<keyword evidence="3" id="KW-1185">Reference proteome</keyword>
<dbReference type="Proteomes" id="UP000886595">
    <property type="component" value="Unassembled WGS sequence"/>
</dbReference>
<evidence type="ECO:0000256" key="1">
    <source>
        <dbReference type="SAM" id="MobiDB-lite"/>
    </source>
</evidence>
<dbReference type="AlphaFoldDB" id="A0A8X7V7G0"/>
<dbReference type="EMBL" id="JAAMPC010000007">
    <property type="protein sequence ID" value="KAG2303676.1"/>
    <property type="molecule type" value="Genomic_DNA"/>
</dbReference>
<proteinExistence type="predicted"/>
<accession>A0A8X7V7G0</accession>
<feature type="region of interest" description="Disordered" evidence="1">
    <location>
        <begin position="70"/>
        <end position="91"/>
    </location>
</feature>
<name>A0A8X7V7G0_BRACI</name>
<comment type="caution">
    <text evidence="2">The sequence shown here is derived from an EMBL/GenBank/DDBJ whole genome shotgun (WGS) entry which is preliminary data.</text>
</comment>